<comment type="caution">
    <text evidence="2">The sequence shown here is derived from an EMBL/GenBank/DDBJ whole genome shotgun (WGS) entry which is preliminary data.</text>
</comment>
<feature type="region of interest" description="Disordered" evidence="1">
    <location>
        <begin position="1"/>
        <end position="40"/>
    </location>
</feature>
<accession>A0A0C2N1Q7</accession>
<gene>
    <name evidence="2" type="ORF">RF11_15876</name>
</gene>
<organism evidence="2 3">
    <name type="scientific">Thelohanellus kitauei</name>
    <name type="common">Myxosporean</name>
    <dbReference type="NCBI Taxonomy" id="669202"/>
    <lineage>
        <taxon>Eukaryota</taxon>
        <taxon>Metazoa</taxon>
        <taxon>Cnidaria</taxon>
        <taxon>Myxozoa</taxon>
        <taxon>Myxosporea</taxon>
        <taxon>Bivalvulida</taxon>
        <taxon>Platysporina</taxon>
        <taxon>Myxobolidae</taxon>
        <taxon>Thelohanellus</taxon>
    </lineage>
</organism>
<dbReference type="AlphaFoldDB" id="A0A0C2N1Q7"/>
<dbReference type="EMBL" id="JWZT01002099">
    <property type="protein sequence ID" value="KII70305.1"/>
    <property type="molecule type" value="Genomic_DNA"/>
</dbReference>
<sequence>MSRLNTSHANCRDGVKQGPESQSYEQRQGLAPETVNPMLQGTPCPDALTIRNRELNLIWVLHQNQNMDEVVTVKCLRMEDRALKRIESEVVIMMNSRGTD</sequence>
<evidence type="ECO:0000256" key="1">
    <source>
        <dbReference type="SAM" id="MobiDB-lite"/>
    </source>
</evidence>
<name>A0A0C2N1Q7_THEKT</name>
<evidence type="ECO:0000313" key="2">
    <source>
        <dbReference type="EMBL" id="KII70305.1"/>
    </source>
</evidence>
<proteinExistence type="predicted"/>
<reference evidence="2 3" key="1">
    <citation type="journal article" date="2014" name="Genome Biol. Evol.">
        <title>The genome of the myxosporean Thelohanellus kitauei shows adaptations to nutrient acquisition within its fish host.</title>
        <authorList>
            <person name="Yang Y."/>
            <person name="Xiong J."/>
            <person name="Zhou Z."/>
            <person name="Huo F."/>
            <person name="Miao W."/>
            <person name="Ran C."/>
            <person name="Liu Y."/>
            <person name="Zhang J."/>
            <person name="Feng J."/>
            <person name="Wang M."/>
            <person name="Wang M."/>
            <person name="Wang L."/>
            <person name="Yao B."/>
        </authorList>
    </citation>
    <scope>NUCLEOTIDE SEQUENCE [LARGE SCALE GENOMIC DNA]</scope>
    <source>
        <strain evidence="2">Wuqing</strain>
    </source>
</reference>
<dbReference type="Proteomes" id="UP000031668">
    <property type="component" value="Unassembled WGS sequence"/>
</dbReference>
<protein>
    <submittedName>
        <fullName evidence="2">Uncharacterized protein</fullName>
    </submittedName>
</protein>
<keyword evidence="3" id="KW-1185">Reference proteome</keyword>
<evidence type="ECO:0000313" key="3">
    <source>
        <dbReference type="Proteomes" id="UP000031668"/>
    </source>
</evidence>